<protein>
    <submittedName>
        <fullName evidence="1">Uncharacterized protein</fullName>
    </submittedName>
</protein>
<gene>
    <name evidence="1" type="ORF">KSF_107030</name>
</gene>
<dbReference type="EMBL" id="BNJK01000003">
    <property type="protein sequence ID" value="GHP00656.1"/>
    <property type="molecule type" value="Genomic_DNA"/>
</dbReference>
<sequence length="137" mass="15493">MCLLPVFSRLAVRCPGRAALDIEGKPVLEILEDRTACLLPHLEMPFQQRDIVIRPLDDALNHLAKPNAGPHIEERRSRISEVLQLICFRATVERAELGDTQGTLFQNGCCCIIEQIEQMSSPSFRAVSRLNTKRFHT</sequence>
<keyword evidence="2" id="KW-1185">Reference proteome</keyword>
<reference evidence="1" key="1">
    <citation type="submission" date="2020-10" db="EMBL/GenBank/DDBJ databases">
        <title>Taxonomic study of unclassified bacteria belonging to the class Ktedonobacteria.</title>
        <authorList>
            <person name="Yabe S."/>
            <person name="Wang C.M."/>
            <person name="Zheng Y."/>
            <person name="Sakai Y."/>
            <person name="Cavaletti L."/>
            <person name="Monciardini P."/>
            <person name="Donadio S."/>
        </authorList>
    </citation>
    <scope>NUCLEOTIDE SEQUENCE</scope>
    <source>
        <strain evidence="1">ID150040</strain>
    </source>
</reference>
<dbReference type="AlphaFoldDB" id="A0A8J3IY74"/>
<proteinExistence type="predicted"/>
<evidence type="ECO:0000313" key="2">
    <source>
        <dbReference type="Proteomes" id="UP000597444"/>
    </source>
</evidence>
<comment type="caution">
    <text evidence="1">The sequence shown here is derived from an EMBL/GenBank/DDBJ whole genome shotgun (WGS) entry which is preliminary data.</text>
</comment>
<organism evidence="1 2">
    <name type="scientific">Reticulibacter mediterranei</name>
    <dbReference type="NCBI Taxonomy" id="2778369"/>
    <lineage>
        <taxon>Bacteria</taxon>
        <taxon>Bacillati</taxon>
        <taxon>Chloroflexota</taxon>
        <taxon>Ktedonobacteria</taxon>
        <taxon>Ktedonobacterales</taxon>
        <taxon>Reticulibacteraceae</taxon>
        <taxon>Reticulibacter</taxon>
    </lineage>
</organism>
<evidence type="ECO:0000313" key="1">
    <source>
        <dbReference type="EMBL" id="GHP00656.1"/>
    </source>
</evidence>
<name>A0A8J3IY74_9CHLR</name>
<dbReference type="Proteomes" id="UP000597444">
    <property type="component" value="Unassembled WGS sequence"/>
</dbReference>
<accession>A0A8J3IY74</accession>